<feature type="transmembrane region" description="Helical" evidence="2">
    <location>
        <begin position="206"/>
        <end position="224"/>
    </location>
</feature>
<dbReference type="EMBL" id="AYKW01000006">
    <property type="protein sequence ID" value="PIL33956.1"/>
    <property type="molecule type" value="Genomic_DNA"/>
</dbReference>
<feature type="region of interest" description="Disordered" evidence="1">
    <location>
        <begin position="278"/>
        <end position="335"/>
    </location>
</feature>
<name>A0A2G8SJL0_9APHY</name>
<sequence length="539" mass="59325">MPVIPNTLAEISRLSDDNKGIFPLPLSNAAFTFDSFGIAGFFGGENALAGMATVNLIPGHRWCGWYNNPGSYEIAKRYGALGKLKLCDALFPEGDQDPAHVFKLDGPGGPPFVPVHSGISQSTGQIARLFAQWAADRELYRRERFSGRVGARHDVTIVHLGHIPPGATQYPDLPKSSNFLFSLLPNLVSVGGCVLCALVADWFAFASIAIGIVAHGFACCVIGSGKLEFVLPKLVWPGPGNGVLNGDENMVILIGPEGAVNAVTRSRFRLRYGTEPSQVPRRVQPERGDAVVEDEKRVHNAAPSPKKTGNPPPSLKGVGRPDDLSSTSLPNDSVSSRSLSRWSEHMRQWCSSPPQYLIGHCAILLMLQFLAQLVLIPLSTLFGQLMFIMTVIASWLYSVCLSVSCEEIQTKILLDMLQLQDDDRDVRKYRLETWTATVAFASFVLASSRPLDDAPAFLNGLLPHDTVIWTAWKAWMATKLKADQLNMRPEFTENDLSGMPDKPRRDRLETLFRDVQNAWDAYSAIRPWLLRDQGDSGRT</sequence>
<protein>
    <submittedName>
        <fullName evidence="3">Uncharacterized protein</fullName>
    </submittedName>
</protein>
<feature type="transmembrane region" description="Helical" evidence="2">
    <location>
        <begin position="179"/>
        <end position="200"/>
    </location>
</feature>
<gene>
    <name evidence="3" type="ORF">GSI_03664</name>
</gene>
<dbReference type="STRING" id="1077348.A0A2G8SJL0"/>
<feature type="transmembrane region" description="Helical" evidence="2">
    <location>
        <begin position="381"/>
        <end position="403"/>
    </location>
</feature>
<evidence type="ECO:0000313" key="3">
    <source>
        <dbReference type="EMBL" id="PIL33956.1"/>
    </source>
</evidence>
<proteinExistence type="predicted"/>
<evidence type="ECO:0000256" key="1">
    <source>
        <dbReference type="SAM" id="MobiDB-lite"/>
    </source>
</evidence>
<keyword evidence="4" id="KW-1185">Reference proteome</keyword>
<comment type="caution">
    <text evidence="3">The sequence shown here is derived from an EMBL/GenBank/DDBJ whole genome shotgun (WGS) entry which is preliminary data.</text>
</comment>
<evidence type="ECO:0000256" key="2">
    <source>
        <dbReference type="SAM" id="Phobius"/>
    </source>
</evidence>
<keyword evidence="2" id="KW-0472">Membrane</keyword>
<keyword evidence="2" id="KW-0812">Transmembrane</keyword>
<dbReference type="OrthoDB" id="2366471at2759"/>
<feature type="compositionally biased region" description="Basic and acidic residues" evidence="1">
    <location>
        <begin position="283"/>
        <end position="298"/>
    </location>
</feature>
<dbReference type="AlphaFoldDB" id="A0A2G8SJL0"/>
<organism evidence="3 4">
    <name type="scientific">Ganoderma sinense ZZ0214-1</name>
    <dbReference type="NCBI Taxonomy" id="1077348"/>
    <lineage>
        <taxon>Eukaryota</taxon>
        <taxon>Fungi</taxon>
        <taxon>Dikarya</taxon>
        <taxon>Basidiomycota</taxon>
        <taxon>Agaricomycotina</taxon>
        <taxon>Agaricomycetes</taxon>
        <taxon>Polyporales</taxon>
        <taxon>Polyporaceae</taxon>
        <taxon>Ganoderma</taxon>
    </lineage>
</organism>
<dbReference type="Proteomes" id="UP000230002">
    <property type="component" value="Unassembled WGS sequence"/>
</dbReference>
<reference evidence="3 4" key="1">
    <citation type="journal article" date="2015" name="Sci. Rep.">
        <title>Chromosome-level genome map provides insights into diverse defense mechanisms in the medicinal fungus Ganoderma sinense.</title>
        <authorList>
            <person name="Zhu Y."/>
            <person name="Xu J."/>
            <person name="Sun C."/>
            <person name="Zhou S."/>
            <person name="Xu H."/>
            <person name="Nelson D.R."/>
            <person name="Qian J."/>
            <person name="Song J."/>
            <person name="Luo H."/>
            <person name="Xiang L."/>
            <person name="Li Y."/>
            <person name="Xu Z."/>
            <person name="Ji A."/>
            <person name="Wang L."/>
            <person name="Lu S."/>
            <person name="Hayward A."/>
            <person name="Sun W."/>
            <person name="Li X."/>
            <person name="Schwartz D.C."/>
            <person name="Wang Y."/>
            <person name="Chen S."/>
        </authorList>
    </citation>
    <scope>NUCLEOTIDE SEQUENCE [LARGE SCALE GENOMIC DNA]</scope>
    <source>
        <strain evidence="3 4">ZZ0214-1</strain>
    </source>
</reference>
<evidence type="ECO:0000313" key="4">
    <source>
        <dbReference type="Proteomes" id="UP000230002"/>
    </source>
</evidence>
<accession>A0A2G8SJL0</accession>
<feature type="transmembrane region" description="Helical" evidence="2">
    <location>
        <begin position="356"/>
        <end position="375"/>
    </location>
</feature>
<keyword evidence="2" id="KW-1133">Transmembrane helix</keyword>